<evidence type="ECO:0000313" key="17">
    <source>
        <dbReference type="Proteomes" id="UP000007844"/>
    </source>
</evidence>
<reference evidence="16 17" key="1">
    <citation type="journal article" date="2011" name="J. Bacteriol.">
        <title>Genome sequence of the mercury-methylating and pleomorphic Desulfovibrio africanus Strain Walvis Bay.</title>
        <authorList>
            <person name="Brown S.D."/>
            <person name="Wall J.D."/>
            <person name="Kucken A.M."/>
            <person name="Gilmour C.C."/>
            <person name="Podar M."/>
            <person name="Brandt C.C."/>
            <person name="Teshima H."/>
            <person name="Detter J.C."/>
            <person name="Han C.S."/>
            <person name="Land M.L."/>
            <person name="Lucas S."/>
            <person name="Han J."/>
            <person name="Pennacchio L."/>
            <person name="Nolan M."/>
            <person name="Pitluck S."/>
            <person name="Woyke T."/>
            <person name="Goodwin L."/>
            <person name="Palumbo A.V."/>
            <person name="Elias D.A."/>
        </authorList>
    </citation>
    <scope>NUCLEOTIDE SEQUENCE [LARGE SCALE GENOMIC DNA]</scope>
    <source>
        <strain evidence="16 17">Walvis Bay</strain>
    </source>
</reference>
<dbReference type="Pfam" id="PF02518">
    <property type="entry name" value="HATPase_c"/>
    <property type="match status" value="1"/>
</dbReference>
<dbReference type="PRINTS" id="PR00344">
    <property type="entry name" value="BCTRLSENSOR"/>
</dbReference>
<dbReference type="CDD" id="cd16922">
    <property type="entry name" value="HATPase_EvgS-ArcB-TorS-like"/>
    <property type="match status" value="1"/>
</dbReference>
<feature type="domain" description="Response regulatory" evidence="13">
    <location>
        <begin position="815"/>
        <end position="934"/>
    </location>
</feature>
<dbReference type="InterPro" id="IPR001789">
    <property type="entry name" value="Sig_transdc_resp-reg_receiver"/>
</dbReference>
<comment type="catalytic activity">
    <reaction evidence="1">
        <text>ATP + protein L-histidine = ADP + protein N-phospho-L-histidine.</text>
        <dbReference type="EC" id="2.7.13.3"/>
    </reaction>
</comment>
<feature type="modified residue" description="4-aspartylphosphate" evidence="11">
    <location>
        <position position="864"/>
    </location>
</feature>
<dbReference type="Gene3D" id="3.30.565.10">
    <property type="entry name" value="Histidine kinase-like ATPase, C-terminal domain"/>
    <property type="match status" value="1"/>
</dbReference>
<dbReference type="CDD" id="cd00130">
    <property type="entry name" value="PAS"/>
    <property type="match status" value="3"/>
</dbReference>
<protein>
    <recommendedName>
        <fullName evidence="10">Sensory/regulatory protein RpfC</fullName>
        <ecNumber evidence="2">2.7.13.3</ecNumber>
    </recommendedName>
</protein>
<dbReference type="GO" id="GO:0000155">
    <property type="term" value="F:phosphorelay sensor kinase activity"/>
    <property type="evidence" value="ECO:0007669"/>
    <property type="project" value="InterPro"/>
</dbReference>
<comment type="subunit">
    <text evidence="9">At low DSF concentrations, interacts with RpfF.</text>
</comment>
<keyword evidence="4" id="KW-0808">Transferase</keyword>
<evidence type="ECO:0000259" key="15">
    <source>
        <dbReference type="PROSITE" id="PS50113"/>
    </source>
</evidence>
<evidence type="ECO:0000256" key="11">
    <source>
        <dbReference type="PROSITE-ProRule" id="PRU00169"/>
    </source>
</evidence>
<keyword evidence="8" id="KW-0902">Two-component regulatory system</keyword>
<dbReference type="Gene3D" id="1.10.287.130">
    <property type="match status" value="1"/>
</dbReference>
<dbReference type="PROSITE" id="PS50109">
    <property type="entry name" value="HIS_KIN"/>
    <property type="match status" value="1"/>
</dbReference>
<dbReference type="InterPro" id="IPR003661">
    <property type="entry name" value="HisK_dim/P_dom"/>
</dbReference>
<dbReference type="Pfam" id="PF00512">
    <property type="entry name" value="HisKA"/>
    <property type="match status" value="1"/>
</dbReference>
<dbReference type="SMART" id="SM00387">
    <property type="entry name" value="HATPase_c"/>
    <property type="match status" value="1"/>
</dbReference>
<dbReference type="SMART" id="SM00091">
    <property type="entry name" value="PAS"/>
    <property type="match status" value="4"/>
</dbReference>
<evidence type="ECO:0000259" key="14">
    <source>
        <dbReference type="PROSITE" id="PS50112"/>
    </source>
</evidence>
<dbReference type="PANTHER" id="PTHR45339:SF1">
    <property type="entry name" value="HYBRID SIGNAL TRANSDUCTION HISTIDINE KINASE J"/>
    <property type="match status" value="1"/>
</dbReference>
<feature type="domain" description="PAC" evidence="15">
    <location>
        <begin position="229"/>
        <end position="281"/>
    </location>
</feature>
<dbReference type="GO" id="GO:0005524">
    <property type="term" value="F:ATP binding"/>
    <property type="evidence" value="ECO:0007669"/>
    <property type="project" value="UniProtKB-KW"/>
</dbReference>
<dbReference type="Gene3D" id="3.40.50.2300">
    <property type="match status" value="1"/>
</dbReference>
<evidence type="ECO:0000256" key="8">
    <source>
        <dbReference type="ARBA" id="ARBA00023012"/>
    </source>
</evidence>
<keyword evidence="3 11" id="KW-0597">Phosphoprotein</keyword>
<dbReference type="SMART" id="SM00086">
    <property type="entry name" value="PAC"/>
    <property type="match status" value="4"/>
</dbReference>
<dbReference type="PROSITE" id="PS50112">
    <property type="entry name" value="PAS"/>
    <property type="match status" value="3"/>
</dbReference>
<dbReference type="KEGG" id="daf:Desaf_1792"/>
<evidence type="ECO:0000259" key="12">
    <source>
        <dbReference type="PROSITE" id="PS50109"/>
    </source>
</evidence>
<name>F3Z287_DESAF</name>
<keyword evidence="7" id="KW-0067">ATP-binding</keyword>
<dbReference type="PROSITE" id="PS50113">
    <property type="entry name" value="PAC"/>
    <property type="match status" value="2"/>
</dbReference>
<feature type="domain" description="PAC" evidence="15">
    <location>
        <begin position="368"/>
        <end position="420"/>
    </location>
</feature>
<dbReference type="InterPro" id="IPR004358">
    <property type="entry name" value="Sig_transdc_His_kin-like_C"/>
</dbReference>
<evidence type="ECO:0000256" key="4">
    <source>
        <dbReference type="ARBA" id="ARBA00022679"/>
    </source>
</evidence>
<dbReference type="CDD" id="cd17546">
    <property type="entry name" value="REC_hyHK_CKI1_RcsC-like"/>
    <property type="match status" value="1"/>
</dbReference>
<dbReference type="Gene3D" id="3.30.450.20">
    <property type="entry name" value="PAS domain"/>
    <property type="match status" value="4"/>
</dbReference>
<evidence type="ECO:0000256" key="10">
    <source>
        <dbReference type="ARBA" id="ARBA00068150"/>
    </source>
</evidence>
<dbReference type="EC" id="2.7.13.3" evidence="2"/>
<dbReference type="Proteomes" id="UP000007844">
    <property type="component" value="Chromosome"/>
</dbReference>
<dbReference type="InterPro" id="IPR035965">
    <property type="entry name" value="PAS-like_dom_sf"/>
</dbReference>
<dbReference type="NCBIfam" id="TIGR00229">
    <property type="entry name" value="sensory_box"/>
    <property type="match status" value="3"/>
</dbReference>
<dbReference type="SUPFAM" id="SSF55785">
    <property type="entry name" value="PYP-like sensor domain (PAS domain)"/>
    <property type="match status" value="4"/>
</dbReference>
<accession>F3Z287</accession>
<evidence type="ECO:0000256" key="3">
    <source>
        <dbReference type="ARBA" id="ARBA00022553"/>
    </source>
</evidence>
<dbReference type="eggNOG" id="COG5002">
    <property type="taxonomic scope" value="Bacteria"/>
</dbReference>
<dbReference type="SMART" id="SM00388">
    <property type="entry name" value="HisKA"/>
    <property type="match status" value="1"/>
</dbReference>
<dbReference type="InterPro" id="IPR001610">
    <property type="entry name" value="PAC"/>
</dbReference>
<feature type="domain" description="Histidine kinase" evidence="12">
    <location>
        <begin position="566"/>
        <end position="788"/>
    </location>
</feature>
<evidence type="ECO:0000256" key="2">
    <source>
        <dbReference type="ARBA" id="ARBA00012438"/>
    </source>
</evidence>
<keyword evidence="5" id="KW-0547">Nucleotide-binding</keyword>
<evidence type="ECO:0000256" key="9">
    <source>
        <dbReference type="ARBA" id="ARBA00064003"/>
    </source>
</evidence>
<dbReference type="Pfam" id="PF00072">
    <property type="entry name" value="Response_reg"/>
    <property type="match status" value="1"/>
</dbReference>
<evidence type="ECO:0000313" key="16">
    <source>
        <dbReference type="EMBL" id="EGJ50127.1"/>
    </source>
</evidence>
<gene>
    <name evidence="16" type="ORF">Desaf_1792</name>
</gene>
<dbReference type="InterPro" id="IPR000700">
    <property type="entry name" value="PAS-assoc_C"/>
</dbReference>
<dbReference type="SMART" id="SM00448">
    <property type="entry name" value="REC"/>
    <property type="match status" value="1"/>
</dbReference>
<dbReference type="HOGENOM" id="CLU_000445_114_15_7"/>
<dbReference type="SUPFAM" id="SSF52172">
    <property type="entry name" value="CheY-like"/>
    <property type="match status" value="1"/>
</dbReference>
<evidence type="ECO:0000256" key="5">
    <source>
        <dbReference type="ARBA" id="ARBA00022741"/>
    </source>
</evidence>
<dbReference type="InterPro" id="IPR005467">
    <property type="entry name" value="His_kinase_dom"/>
</dbReference>
<dbReference type="CDD" id="cd00082">
    <property type="entry name" value="HisKA"/>
    <property type="match status" value="1"/>
</dbReference>
<keyword evidence="17" id="KW-1185">Reference proteome</keyword>
<keyword evidence="6 16" id="KW-0418">Kinase</keyword>
<feature type="domain" description="PAS" evidence="14">
    <location>
        <begin position="17"/>
        <end position="88"/>
    </location>
</feature>
<dbReference type="InterPro" id="IPR013656">
    <property type="entry name" value="PAS_4"/>
</dbReference>
<dbReference type="SUPFAM" id="SSF47384">
    <property type="entry name" value="Homodimeric domain of signal transducing histidine kinase"/>
    <property type="match status" value="1"/>
</dbReference>
<dbReference type="InterPro" id="IPR011006">
    <property type="entry name" value="CheY-like_superfamily"/>
</dbReference>
<evidence type="ECO:0000259" key="13">
    <source>
        <dbReference type="PROSITE" id="PS50110"/>
    </source>
</evidence>
<dbReference type="InterPro" id="IPR003594">
    <property type="entry name" value="HATPase_dom"/>
</dbReference>
<feature type="domain" description="PAS" evidence="14">
    <location>
        <begin position="421"/>
        <end position="494"/>
    </location>
</feature>
<dbReference type="PANTHER" id="PTHR45339">
    <property type="entry name" value="HYBRID SIGNAL TRANSDUCTION HISTIDINE KINASE J"/>
    <property type="match status" value="1"/>
</dbReference>
<dbReference type="RefSeq" id="WP_014259887.1">
    <property type="nucleotide sequence ID" value="NC_016629.1"/>
</dbReference>
<dbReference type="EMBL" id="CP003221">
    <property type="protein sequence ID" value="EGJ50127.1"/>
    <property type="molecule type" value="Genomic_DNA"/>
</dbReference>
<dbReference type="eggNOG" id="COG2205">
    <property type="taxonomic scope" value="Bacteria"/>
</dbReference>
<dbReference type="PROSITE" id="PS50110">
    <property type="entry name" value="RESPONSE_REGULATORY"/>
    <property type="match status" value="1"/>
</dbReference>
<dbReference type="eggNOG" id="COG0642">
    <property type="taxonomic scope" value="Bacteria"/>
</dbReference>
<dbReference type="InterPro" id="IPR036097">
    <property type="entry name" value="HisK_dim/P_sf"/>
</dbReference>
<dbReference type="STRING" id="690850.Desaf_1792"/>
<evidence type="ECO:0000256" key="7">
    <source>
        <dbReference type="ARBA" id="ARBA00022840"/>
    </source>
</evidence>
<feature type="domain" description="PAS" evidence="14">
    <location>
        <begin position="289"/>
        <end position="325"/>
    </location>
</feature>
<dbReference type="FunFam" id="1.10.287.130:FF:000002">
    <property type="entry name" value="Two-component osmosensing histidine kinase"/>
    <property type="match status" value="1"/>
</dbReference>
<dbReference type="Pfam" id="PF13426">
    <property type="entry name" value="PAS_9"/>
    <property type="match status" value="1"/>
</dbReference>
<dbReference type="Pfam" id="PF08448">
    <property type="entry name" value="PAS_4"/>
    <property type="match status" value="3"/>
</dbReference>
<organism evidence="16 17">
    <name type="scientific">Desulfocurvibacter africanus subsp. africanus str. Walvis Bay</name>
    <dbReference type="NCBI Taxonomy" id="690850"/>
    <lineage>
        <taxon>Bacteria</taxon>
        <taxon>Pseudomonadati</taxon>
        <taxon>Thermodesulfobacteriota</taxon>
        <taxon>Desulfovibrionia</taxon>
        <taxon>Desulfovibrionales</taxon>
        <taxon>Desulfovibrionaceae</taxon>
        <taxon>Desulfocurvibacter</taxon>
    </lineage>
</organism>
<proteinExistence type="predicted"/>
<dbReference type="SUPFAM" id="SSF55874">
    <property type="entry name" value="ATPase domain of HSP90 chaperone/DNA topoisomerase II/histidine kinase"/>
    <property type="match status" value="1"/>
</dbReference>
<sequence length="938" mass="104661">MADLARENERLRAEIDRLAIYRDMIENAPDLVMRFSAEGRVLFANPAIEGLTGLRPKMTLGLTPQEIGFPQEDSERIHQAVLEVIATGQGLLDEVTLYTLQGEVILQFRYALQRDAQGHGAAVLGFARNITREKRLERSHRLAKEQAEALASEVSTILASMVDGVGVYGPGGELRYMNRAGEAILDRSLEERCMSMRDRWALLRLETPDGHVLPDDQRPVFRALQGETVHYEQLVIRRGCGGKLICLSAAPIRNAEGTLLGAVATFKDMTHKHALEQQREELLAALKAERALLQAVFKSAPGGILVTDPFGRLTMANPAADNIRGEPYPIGRTVWEIEDFTILRPDGRPWPKDELPLERSALHGEISERVRMSFIQPNGARREILCNTAPIRDEQDRPTGAVGVFQDITELCETMEALRVSRNEIRTLVENVPDLIVRVDRQYCRTYINHAWEKYTGRSAAEYINTHITEPFLPERADYLVPYRKALDEAFATGERRSFDCSYRTRLGVAHLSTFIIPEFSSDGEVESALVLARDVTALKALEHELRQAKEIAEEASRAKSEFLAHMSHEIRTPLNGMLGMTELAESATLEERTRHFLHLARESGNHLLGLINDILDLSRIEAGELRIERYGFDLRVEVRLLAESMSVLAEQKGLLLECRLDELIPNDLLGDAGRLRQILVNLVGNALKFTRQGGVLLLVEMEETRAVGQGDIRLLFSVSDTGIGIDKATFRTIFENFTRLDNSAEQVGTGLGLSICRRLVEMMGGRIWLESEVGVGSTFHVSLPFGQQVASAQAVQEGLAPCETKSAVRVRPLKILLAEDNEINQFFVSTLLEDRGHSVTVVGNGLEAVQRLKSERYDLILMDARMPVMDGVEATRIIRNNPPAGVDSATPIIALTAYTLQGDRERLLAEGMDAYLAKPVDSDELDRMLARLFPTDE</sequence>
<dbReference type="InterPro" id="IPR000014">
    <property type="entry name" value="PAS"/>
</dbReference>
<dbReference type="InterPro" id="IPR036890">
    <property type="entry name" value="HATPase_C_sf"/>
</dbReference>
<dbReference type="FunFam" id="3.30.565.10:FF:000010">
    <property type="entry name" value="Sensor histidine kinase RcsC"/>
    <property type="match status" value="1"/>
</dbReference>
<evidence type="ECO:0000256" key="1">
    <source>
        <dbReference type="ARBA" id="ARBA00000085"/>
    </source>
</evidence>
<evidence type="ECO:0000256" key="6">
    <source>
        <dbReference type="ARBA" id="ARBA00022777"/>
    </source>
</evidence>
<dbReference type="AlphaFoldDB" id="F3Z287"/>